<dbReference type="EMBL" id="VSRR010032012">
    <property type="protein sequence ID" value="MPC70947.1"/>
    <property type="molecule type" value="Genomic_DNA"/>
</dbReference>
<gene>
    <name evidence="3" type="primary">ASPH_0</name>
    <name evidence="3" type="ORF">E2C01_065213</name>
</gene>
<dbReference type="Pfam" id="PF05118">
    <property type="entry name" value="Asp_Arg_Hydrox"/>
    <property type="match status" value="1"/>
</dbReference>
<evidence type="ECO:0000256" key="1">
    <source>
        <dbReference type="ARBA" id="ARBA00007730"/>
    </source>
</evidence>
<keyword evidence="4" id="KW-1185">Reference proteome</keyword>
<feature type="domain" description="Aspartyl/asparaginy/proline hydroxylase" evidence="2">
    <location>
        <begin position="27"/>
        <end position="104"/>
    </location>
</feature>
<dbReference type="GO" id="GO:0062101">
    <property type="term" value="F:peptidyl-aspartic acid 3-dioxygenase activity"/>
    <property type="evidence" value="ECO:0007669"/>
    <property type="project" value="InterPro"/>
</dbReference>
<dbReference type="InterPro" id="IPR027443">
    <property type="entry name" value="IPNS-like_sf"/>
</dbReference>
<evidence type="ECO:0000313" key="3">
    <source>
        <dbReference type="EMBL" id="MPC70947.1"/>
    </source>
</evidence>
<dbReference type="GO" id="GO:0005783">
    <property type="term" value="C:endoplasmic reticulum"/>
    <property type="evidence" value="ECO:0007669"/>
    <property type="project" value="TreeGrafter"/>
</dbReference>
<dbReference type="PANTHER" id="PTHR12366:SF29">
    <property type="entry name" value="ASPARTYL BETA-HYDROXYLASE, ISOFORM L"/>
    <property type="match status" value="1"/>
</dbReference>
<dbReference type="OrthoDB" id="438431at2759"/>
<comment type="similarity">
    <text evidence="1">Belongs to the aspartyl/asparaginyl beta-hydroxylase family.</text>
</comment>
<organism evidence="3 4">
    <name type="scientific">Portunus trituberculatus</name>
    <name type="common">Swimming crab</name>
    <name type="synonym">Neptunus trituberculatus</name>
    <dbReference type="NCBI Taxonomy" id="210409"/>
    <lineage>
        <taxon>Eukaryota</taxon>
        <taxon>Metazoa</taxon>
        <taxon>Ecdysozoa</taxon>
        <taxon>Arthropoda</taxon>
        <taxon>Crustacea</taxon>
        <taxon>Multicrustacea</taxon>
        <taxon>Malacostraca</taxon>
        <taxon>Eumalacostraca</taxon>
        <taxon>Eucarida</taxon>
        <taxon>Decapoda</taxon>
        <taxon>Pleocyemata</taxon>
        <taxon>Brachyura</taxon>
        <taxon>Eubrachyura</taxon>
        <taxon>Portunoidea</taxon>
        <taxon>Portunidae</taxon>
        <taxon>Portuninae</taxon>
        <taxon>Portunus</taxon>
    </lineage>
</organism>
<reference evidence="3 4" key="1">
    <citation type="submission" date="2019-05" db="EMBL/GenBank/DDBJ databases">
        <title>Another draft genome of Portunus trituberculatus and its Hox gene families provides insights of decapod evolution.</title>
        <authorList>
            <person name="Jeong J.-H."/>
            <person name="Song I."/>
            <person name="Kim S."/>
            <person name="Choi T."/>
            <person name="Kim D."/>
            <person name="Ryu S."/>
            <person name="Kim W."/>
        </authorList>
    </citation>
    <scope>NUCLEOTIDE SEQUENCE [LARGE SCALE GENOMIC DNA]</scope>
    <source>
        <tissue evidence="3">Muscle</tissue>
    </source>
</reference>
<accession>A0A5B7HNZ4</accession>
<proteinExistence type="inferred from homology"/>
<dbReference type="AlphaFoldDB" id="A0A5B7HNZ4"/>
<evidence type="ECO:0000259" key="2">
    <source>
        <dbReference type="Pfam" id="PF05118"/>
    </source>
</evidence>
<dbReference type="PANTHER" id="PTHR12366">
    <property type="entry name" value="ASPARTYL/ASPARAGINYL BETA-HYDROXYLASE"/>
    <property type="match status" value="1"/>
</dbReference>
<evidence type="ECO:0000313" key="4">
    <source>
        <dbReference type="Proteomes" id="UP000324222"/>
    </source>
</evidence>
<name>A0A5B7HNZ4_PORTR</name>
<protein>
    <submittedName>
        <fullName evidence="3">Aspartyl/asparaginyl beta-hydroxylase</fullName>
    </submittedName>
</protein>
<dbReference type="Gene3D" id="2.60.120.330">
    <property type="entry name" value="B-lactam Antibiotic, Isopenicillin N Synthase, Chain"/>
    <property type="match status" value="1"/>
</dbReference>
<dbReference type="InterPro" id="IPR007803">
    <property type="entry name" value="Asp/Arg/Pro-Hydrxlase"/>
</dbReference>
<comment type="caution">
    <text evidence="3">The sequence shown here is derived from an EMBL/GenBank/DDBJ whole genome shotgun (WGS) entry which is preliminary data.</text>
</comment>
<dbReference type="InterPro" id="IPR039038">
    <property type="entry name" value="ASPH"/>
</dbReference>
<sequence>MLIKIKNTYYVFFLLIQSHMLFIRKLEENWEVIRNEGVALLGLPVQDGFRPEAENLRDIGDWKQYELFTKGRKITANCVKAPRTCSLIEQFPAAAGCKRGQVMVLNFVIYFKQFLQ</sequence>
<dbReference type="Proteomes" id="UP000324222">
    <property type="component" value="Unassembled WGS sequence"/>
</dbReference>